<organism evidence="3">
    <name type="scientific">Caenorhabditis brenneri</name>
    <name type="common">Nematode worm</name>
    <dbReference type="NCBI Taxonomy" id="135651"/>
    <lineage>
        <taxon>Eukaryota</taxon>
        <taxon>Metazoa</taxon>
        <taxon>Ecdysozoa</taxon>
        <taxon>Nematoda</taxon>
        <taxon>Chromadorea</taxon>
        <taxon>Rhabditida</taxon>
        <taxon>Rhabditina</taxon>
        <taxon>Rhabditomorpha</taxon>
        <taxon>Rhabditoidea</taxon>
        <taxon>Rhabditidae</taxon>
        <taxon>Peloderinae</taxon>
        <taxon>Caenorhabditis</taxon>
    </lineage>
</organism>
<sequence>MHSGPGRRHRRPRQRDDRSQRRVEPVEELDPVEEAARRVRELEDQLLKKDRFLAEQAKRLAKNGVSVELDSDNDSYLEENSGHMSPIRIGVSRRRSPSSSSANNYRNSPPRNYQNNHQPYSGYQFEPPQNDSNQFYYENTDYQNFDPRPPQFYRDDQDVRVEEMPKWPMHNSPSPQRHIPEQQRSFSPTPAWRHQQDIQVDPMPIFPMNGENPEQSIQLRREDMRRMQYQVIAEQAEQAEIESRAAHEKRMEEKKKAQREREEKREARHHIGKLRNEVVQEMRDKERERDLKRREAEREKRHAQKKREEEEAAAKRREARRKEEDNRKRAETDEYFLQCLIPAIGKLECQSTRIEGKNPVEYVSKCHAVNIPKEILYGSKISETKGDSYKGAISNYVDKLAGLGVVDTRTRGLMKRIENPLPSFQTAPPNNFVSQQSGVPSLLSMPLVPPPHTSQPMGSYMQPPPVAFPTQSPFDHQPMNGYAQYQQQSMMQQHVFNSQPPPCAPGFPPNISAYDDEAALLDEIYS</sequence>
<feature type="compositionally biased region" description="Low complexity" evidence="1">
    <location>
        <begin position="97"/>
        <end position="116"/>
    </location>
</feature>
<evidence type="ECO:0000313" key="3">
    <source>
        <dbReference type="Proteomes" id="UP000008068"/>
    </source>
</evidence>
<evidence type="ECO:0000256" key="1">
    <source>
        <dbReference type="SAM" id="MobiDB-lite"/>
    </source>
</evidence>
<dbReference type="HOGENOM" id="CLU_421050_0_0_1"/>
<protein>
    <submittedName>
        <fullName evidence="2">Uncharacterized protein</fullName>
    </submittedName>
</protein>
<name>G0PJM1_CAEBE</name>
<dbReference type="OrthoDB" id="5877628at2759"/>
<dbReference type="EMBL" id="GL380717">
    <property type="protein sequence ID" value="EGT59999.1"/>
    <property type="molecule type" value="Genomic_DNA"/>
</dbReference>
<feature type="compositionally biased region" description="Basic and acidic residues" evidence="1">
    <location>
        <begin position="274"/>
        <end position="328"/>
    </location>
</feature>
<dbReference type="Proteomes" id="UP000008068">
    <property type="component" value="Unassembled WGS sequence"/>
</dbReference>
<accession>G0PJM1</accession>
<feature type="compositionally biased region" description="Polar residues" evidence="1">
    <location>
        <begin position="117"/>
        <end position="136"/>
    </location>
</feature>
<feature type="region of interest" description="Disordered" evidence="1">
    <location>
        <begin position="59"/>
        <end position="136"/>
    </location>
</feature>
<feature type="compositionally biased region" description="Basic residues" evidence="1">
    <location>
        <begin position="1"/>
        <end position="13"/>
    </location>
</feature>
<evidence type="ECO:0000313" key="2">
    <source>
        <dbReference type="EMBL" id="EGT59999.1"/>
    </source>
</evidence>
<dbReference type="InParanoid" id="G0PJM1"/>
<proteinExistence type="predicted"/>
<dbReference type="eggNOG" id="ENOG502TG3P">
    <property type="taxonomic scope" value="Eukaryota"/>
</dbReference>
<gene>
    <name evidence="2" type="ORF">CAEBREN_32181</name>
</gene>
<dbReference type="AlphaFoldDB" id="G0PJM1"/>
<dbReference type="FunCoup" id="G0PJM1">
    <property type="interactions" value="1784"/>
</dbReference>
<feature type="region of interest" description="Disordered" evidence="1">
    <location>
        <begin position="1"/>
        <end position="36"/>
    </location>
</feature>
<keyword evidence="3" id="KW-1185">Reference proteome</keyword>
<reference evidence="3" key="1">
    <citation type="submission" date="2011-07" db="EMBL/GenBank/DDBJ databases">
        <authorList>
            <consortium name="Caenorhabditis brenneri Sequencing and Analysis Consortium"/>
            <person name="Wilson R.K."/>
        </authorList>
    </citation>
    <scope>NUCLEOTIDE SEQUENCE [LARGE SCALE GENOMIC DNA]</scope>
    <source>
        <strain evidence="3">PB2801</strain>
    </source>
</reference>
<feature type="compositionally biased region" description="Basic and acidic residues" evidence="1">
    <location>
        <begin position="241"/>
        <end position="266"/>
    </location>
</feature>
<feature type="region of interest" description="Disordered" evidence="1">
    <location>
        <begin position="240"/>
        <end position="328"/>
    </location>
</feature>
<feature type="compositionally biased region" description="Basic and acidic residues" evidence="1">
    <location>
        <begin position="14"/>
        <end position="25"/>
    </location>
</feature>